<proteinExistence type="predicted"/>
<comment type="caution">
    <text evidence="2">The sequence shown here is derived from an EMBL/GenBank/DDBJ whole genome shotgun (WGS) entry which is preliminary data.</text>
</comment>
<keyword evidence="3" id="KW-1185">Reference proteome</keyword>
<evidence type="ECO:0000313" key="3">
    <source>
        <dbReference type="Proteomes" id="UP000664795"/>
    </source>
</evidence>
<dbReference type="InterPro" id="IPR045551">
    <property type="entry name" value="bpX3"/>
</dbReference>
<dbReference type="Pfam" id="PF19919">
    <property type="entry name" value="bpX3"/>
    <property type="match status" value="1"/>
</dbReference>
<protein>
    <recommendedName>
        <fullName evidence="1">MoxR-vWA-beta-propeller ternary system domain-containing protein</fullName>
    </recommendedName>
</protein>
<reference evidence="2 3" key="1">
    <citation type="submission" date="2021-03" db="EMBL/GenBank/DDBJ databases">
        <title>Fibrella sp. HMF5036 genome sequencing and assembly.</title>
        <authorList>
            <person name="Kang H."/>
            <person name="Kim H."/>
            <person name="Bae S."/>
            <person name="Joh K."/>
        </authorList>
    </citation>
    <scope>NUCLEOTIDE SEQUENCE [LARGE SCALE GENOMIC DNA]</scope>
    <source>
        <strain evidence="2 3">HMF5036</strain>
    </source>
</reference>
<evidence type="ECO:0000259" key="1">
    <source>
        <dbReference type="Pfam" id="PF19919"/>
    </source>
</evidence>
<name>A0A939JY80_9BACT</name>
<dbReference type="InterPro" id="IPR011990">
    <property type="entry name" value="TPR-like_helical_dom_sf"/>
</dbReference>
<sequence>MQLRIDPSPRNVYPIGGLLIRGAQPGGWVAEVQRMGLSLQQCVVYALPGAVPNSVWGCLVDLPLGITVADPGPNAACQLAEGLLYLPERAALYPALAADELPRLLRQVPHLLHPELGLVELVDVVNWSQLLNLPAERPMTVLRPAQSVAEPARVHSFRVVPVAPETALAGLADGFGSAASDPIDKPLSLPEKVKLGLLRTLFRREETAKSAGSTSRPTGLANWFERLFSPGSEVMNRLQQDFDKLDERNQKQLDKLLKLLRDNPELALKYALPLDSEGTSRGGNTGGALFNWSVRWLDFSLSGSNSSGRGRGGGPTLAEAQFAALQAQYSQTAEAFIRQQDYRKAAFVYLKLLKEPLHAAQTLEAGKLYAEAAAIYLKSLKNKAKAAECYENGQMTHEAIALYIELQQHEKVGDLYCAINQRQKGMIHYQQVVTDYAQRHQYVKASLLCRNKMGDATAAQAMLLNGWRDRHDSVNCLTNYFASIADEPQWRAAIESVYAHDVSLENREAFLTVMRHEFSKQTEFSTRIRDIAYELIAAELPHKPGILVQLKAFNPTDKLVVKDVIRYKSKA</sequence>
<accession>A0A939JY80</accession>
<evidence type="ECO:0000313" key="2">
    <source>
        <dbReference type="EMBL" id="MBO0931809.1"/>
    </source>
</evidence>
<dbReference type="Gene3D" id="1.25.40.10">
    <property type="entry name" value="Tetratricopeptide repeat domain"/>
    <property type="match status" value="1"/>
</dbReference>
<organism evidence="2 3">
    <name type="scientific">Fibrella aquatilis</name>
    <dbReference type="NCBI Taxonomy" id="2817059"/>
    <lineage>
        <taxon>Bacteria</taxon>
        <taxon>Pseudomonadati</taxon>
        <taxon>Bacteroidota</taxon>
        <taxon>Cytophagia</taxon>
        <taxon>Cytophagales</taxon>
        <taxon>Spirosomataceae</taxon>
        <taxon>Fibrella</taxon>
    </lineage>
</organism>
<dbReference type="RefSeq" id="WP_207335770.1">
    <property type="nucleotide sequence ID" value="NZ_JAFMYU010000008.1"/>
</dbReference>
<dbReference type="Proteomes" id="UP000664795">
    <property type="component" value="Unassembled WGS sequence"/>
</dbReference>
<gene>
    <name evidence="2" type="ORF">J2I48_12440</name>
</gene>
<dbReference type="EMBL" id="JAFMYU010000008">
    <property type="protein sequence ID" value="MBO0931809.1"/>
    <property type="molecule type" value="Genomic_DNA"/>
</dbReference>
<feature type="domain" description="MoxR-vWA-beta-propeller ternary system" evidence="1">
    <location>
        <begin position="2"/>
        <end position="169"/>
    </location>
</feature>
<dbReference type="AlphaFoldDB" id="A0A939JY80"/>
<dbReference type="SUPFAM" id="SSF48452">
    <property type="entry name" value="TPR-like"/>
    <property type="match status" value="1"/>
</dbReference>